<organism evidence="3 4">
    <name type="scientific">Parasynechococcus marenigrum (strain WH8102)</name>
    <dbReference type="NCBI Taxonomy" id="84588"/>
    <lineage>
        <taxon>Bacteria</taxon>
        <taxon>Bacillati</taxon>
        <taxon>Cyanobacteriota</taxon>
        <taxon>Cyanophyceae</taxon>
        <taxon>Synechococcales</taxon>
        <taxon>Prochlorococcaceae</taxon>
        <taxon>Parasynechococcus</taxon>
        <taxon>Parasynechococcus marenigrum</taxon>
    </lineage>
</organism>
<dbReference type="InterPro" id="IPR017854">
    <property type="entry name" value="Metalthion_dom_sf"/>
</dbReference>
<dbReference type="Proteomes" id="UP000001422">
    <property type="component" value="Chromosome"/>
</dbReference>
<evidence type="ECO:0000256" key="2">
    <source>
        <dbReference type="ARBA" id="ARBA00022851"/>
    </source>
</evidence>
<dbReference type="InterPro" id="IPR000518">
    <property type="entry name" value="Metalthion_fam14_prok"/>
</dbReference>
<reference evidence="3 4" key="1">
    <citation type="journal article" date="2003" name="Nature">
        <title>The genome of a motile marine Synechococcus.</title>
        <authorList>
            <person name="Palenik B."/>
            <person name="Brahamsha B."/>
            <person name="Larimer F."/>
            <person name="Land M."/>
            <person name="Hauser L."/>
            <person name="Chain P."/>
            <person name="Lamerdin J."/>
            <person name="Regala W."/>
            <person name="Allen E.A."/>
            <person name="McCarren J."/>
            <person name="Paulsen I."/>
            <person name="Dufresne A."/>
            <person name="Partensky F."/>
            <person name="Webb E."/>
            <person name="Waterbury J."/>
        </authorList>
    </citation>
    <scope>NUCLEOTIDE SEQUENCE [LARGE SCALE GENOMIC DNA]</scope>
    <source>
        <strain evidence="3 4">WH8102</strain>
    </source>
</reference>
<dbReference type="STRING" id="84588.SYNW0359"/>
<gene>
    <name evidence="3" type="primary">smtA</name>
    <name evidence="3" type="ordered locus">SYNW0359</name>
</gene>
<keyword evidence="2" id="KW-0480">Metal-thiolate cluster</keyword>
<evidence type="ECO:0000256" key="1">
    <source>
        <dbReference type="ARBA" id="ARBA00022723"/>
    </source>
</evidence>
<dbReference type="eggNOG" id="ENOG5030VNK">
    <property type="taxonomic scope" value="Bacteria"/>
</dbReference>
<proteinExistence type="predicted"/>
<dbReference type="AlphaFoldDB" id="Q7U999"/>
<dbReference type="Gene3D" id="2.30.170.10">
    <property type="match status" value="1"/>
</dbReference>
<dbReference type="EMBL" id="BX569690">
    <property type="protein sequence ID" value="CAE06874.1"/>
    <property type="molecule type" value="Genomic_DNA"/>
</dbReference>
<dbReference type="HOGENOM" id="CLU_192999_1_1_3"/>
<dbReference type="Pfam" id="PF02069">
    <property type="entry name" value="Metallothio_Pro"/>
    <property type="match status" value="1"/>
</dbReference>
<dbReference type="GO" id="GO:0046872">
    <property type="term" value="F:metal ion binding"/>
    <property type="evidence" value="ECO:0007669"/>
    <property type="project" value="UniProtKB-KW"/>
</dbReference>
<keyword evidence="4" id="KW-1185">Reference proteome</keyword>
<name>Q7U999_PARMW</name>
<evidence type="ECO:0000313" key="3">
    <source>
        <dbReference type="EMBL" id="CAE06874.1"/>
    </source>
</evidence>
<protein>
    <submittedName>
        <fullName evidence="3">Bacterial metallothionein</fullName>
    </submittedName>
</protein>
<dbReference type="SUPFAM" id="SSF57868">
    <property type="entry name" value="Metallothionein"/>
    <property type="match status" value="1"/>
</dbReference>
<dbReference type="KEGG" id="syw:SYNW0359"/>
<evidence type="ECO:0000313" key="4">
    <source>
        <dbReference type="Proteomes" id="UP000001422"/>
    </source>
</evidence>
<sequence length="56" mass="5752">MSTAIKCACPKCTCMVAEESAIVLQGKFFCSTSCSTGHANNEPCHGEGSCGCKCGE</sequence>
<accession>Q7U999</accession>
<dbReference type="RefSeq" id="WP_011127233.1">
    <property type="nucleotide sequence ID" value="NC_005070.1"/>
</dbReference>
<keyword evidence="1" id="KW-0479">Metal-binding</keyword>